<feature type="non-terminal residue" evidence="1">
    <location>
        <position position="82"/>
    </location>
</feature>
<organism evidence="1 2">
    <name type="scientific">Symbiodinium pilosum</name>
    <name type="common">Dinoflagellate</name>
    <dbReference type="NCBI Taxonomy" id="2952"/>
    <lineage>
        <taxon>Eukaryota</taxon>
        <taxon>Sar</taxon>
        <taxon>Alveolata</taxon>
        <taxon>Dinophyceae</taxon>
        <taxon>Suessiales</taxon>
        <taxon>Symbiodiniaceae</taxon>
        <taxon>Symbiodinium</taxon>
    </lineage>
</organism>
<name>A0A812T3T7_SYMPI</name>
<accession>A0A812T3T7</accession>
<dbReference type="AlphaFoldDB" id="A0A812T3T7"/>
<evidence type="ECO:0000313" key="1">
    <source>
        <dbReference type="EMBL" id="CAE7509285.1"/>
    </source>
</evidence>
<keyword evidence="2" id="KW-1185">Reference proteome</keyword>
<protein>
    <submittedName>
        <fullName evidence="1">CPK16 protein</fullName>
    </submittedName>
</protein>
<gene>
    <name evidence="1" type="primary">CPK16</name>
    <name evidence="1" type="ORF">SPIL2461_LOCUS13228</name>
</gene>
<sequence>AYNLCGWLDKSPDQQRWKGDEIVATNYVEVGIKLPKVPGLTNIMEFFVKSYGTQHDPKHNAFKNSYRGSILERFSVGLLHTL</sequence>
<dbReference type="EMBL" id="CAJNIZ010028582">
    <property type="protein sequence ID" value="CAE7509285.1"/>
    <property type="molecule type" value="Genomic_DNA"/>
</dbReference>
<proteinExistence type="predicted"/>
<comment type="caution">
    <text evidence="1">The sequence shown here is derived from an EMBL/GenBank/DDBJ whole genome shotgun (WGS) entry which is preliminary data.</text>
</comment>
<evidence type="ECO:0000313" key="2">
    <source>
        <dbReference type="Proteomes" id="UP000649617"/>
    </source>
</evidence>
<dbReference type="Proteomes" id="UP000649617">
    <property type="component" value="Unassembled WGS sequence"/>
</dbReference>
<reference evidence="1" key="1">
    <citation type="submission" date="2021-02" db="EMBL/GenBank/DDBJ databases">
        <authorList>
            <person name="Dougan E. K."/>
            <person name="Rhodes N."/>
            <person name="Thang M."/>
            <person name="Chan C."/>
        </authorList>
    </citation>
    <scope>NUCLEOTIDE SEQUENCE</scope>
</reference>